<dbReference type="EMBL" id="JAGKSQ010000003">
    <property type="protein sequence ID" value="MBP3951134.1"/>
    <property type="molecule type" value="Genomic_DNA"/>
</dbReference>
<keyword evidence="2" id="KW-1185">Reference proteome</keyword>
<sequence>MGAFDWFRTWFGSSNTIKLDGYFFELNVKAYYKRLAVESCIDLIANTISRCEFQTFEKGKEKRGENYYLLNVQPNQNQNATEFIHSLVNNLIMNNEVLIIMQDDQLYVADDYSVKEFAFKENVYSDVIIGDLKIGKTFLESDVLSIKLNNRNVMHVINSLYEDYGKLLASGMNYYKRKNNKRYLIKGDFLRPQNKETQEAIDAMFEGQLKNWFDPDKEGSAFQIQDGYTMEDMSDGQKGNAGNNGTSRDIREIVNDIIDFVAMPLHIPRGLIKGDVADVEKLVDSFIMFGIKPIVELIMDEFNRKVYNKEQFLERTYMKIDTNQIKVVDITQLAAAADKLFAIGFSFNEILALVGRDPIQEDWADKRYVTKNYQDIKTLEGGENT</sequence>
<dbReference type="Pfam" id="PF04860">
    <property type="entry name" value="Phage_portal"/>
    <property type="match status" value="1"/>
</dbReference>
<dbReference type="InterPro" id="IPR006944">
    <property type="entry name" value="Phage/GTA_portal"/>
</dbReference>
<name>A0A941AT83_9BACI</name>
<evidence type="ECO:0000313" key="1">
    <source>
        <dbReference type="EMBL" id="MBP3951134.1"/>
    </source>
</evidence>
<comment type="caution">
    <text evidence="1">The sequence shown here is derived from an EMBL/GenBank/DDBJ whole genome shotgun (WGS) entry which is preliminary data.</text>
</comment>
<dbReference type="AlphaFoldDB" id="A0A941AT83"/>
<proteinExistence type="predicted"/>
<evidence type="ECO:0000313" key="2">
    <source>
        <dbReference type="Proteomes" id="UP000678228"/>
    </source>
</evidence>
<gene>
    <name evidence="1" type="ORF">J7W16_08295</name>
</gene>
<dbReference type="InterPro" id="IPR006427">
    <property type="entry name" value="Portal_HK97"/>
</dbReference>
<reference evidence="1" key="1">
    <citation type="submission" date="2021-03" db="EMBL/GenBank/DDBJ databases">
        <title>Bacillus suaedae sp. nov., isolated from Suaeda aralocaspica.</title>
        <authorList>
            <person name="Lei R.F.R."/>
        </authorList>
    </citation>
    <scope>NUCLEOTIDE SEQUENCE</scope>
    <source>
        <strain evidence="1">YZJH907-2</strain>
    </source>
</reference>
<dbReference type="NCBIfam" id="TIGR01537">
    <property type="entry name" value="portal_HK97"/>
    <property type="match status" value="1"/>
</dbReference>
<protein>
    <submittedName>
        <fullName evidence="1">Phage portal protein</fullName>
    </submittedName>
</protein>
<dbReference type="RefSeq" id="WP_210596834.1">
    <property type="nucleotide sequence ID" value="NZ_JAGKSQ010000003.1"/>
</dbReference>
<organism evidence="1 2">
    <name type="scientific">Halalkalibacter suaedae</name>
    <dbReference type="NCBI Taxonomy" id="2822140"/>
    <lineage>
        <taxon>Bacteria</taxon>
        <taxon>Bacillati</taxon>
        <taxon>Bacillota</taxon>
        <taxon>Bacilli</taxon>
        <taxon>Bacillales</taxon>
        <taxon>Bacillaceae</taxon>
        <taxon>Halalkalibacter</taxon>
    </lineage>
</organism>
<accession>A0A941AT83</accession>
<dbReference type="Proteomes" id="UP000678228">
    <property type="component" value="Unassembled WGS sequence"/>
</dbReference>